<dbReference type="Proteomes" id="UP000051461">
    <property type="component" value="Unassembled WGS sequence"/>
</dbReference>
<dbReference type="STRING" id="1423726.FC07_GL002797"/>
<name>A0A0R1GY38_9LACO</name>
<proteinExistence type="predicted"/>
<comment type="caution">
    <text evidence="2">The sequence shown here is derived from an EMBL/GenBank/DDBJ whole genome shotgun (WGS) entry which is preliminary data.</text>
</comment>
<gene>
    <name evidence="2" type="ORF">FC07_GL002797</name>
</gene>
<feature type="domain" description="N-acetyltransferase" evidence="1">
    <location>
        <begin position="32"/>
        <end position="199"/>
    </location>
</feature>
<dbReference type="OrthoDB" id="581534at2"/>
<evidence type="ECO:0000259" key="1">
    <source>
        <dbReference type="PROSITE" id="PS51186"/>
    </source>
</evidence>
<dbReference type="PROSITE" id="PS51186">
    <property type="entry name" value="GNAT"/>
    <property type="match status" value="1"/>
</dbReference>
<dbReference type="CDD" id="cd04301">
    <property type="entry name" value="NAT_SF"/>
    <property type="match status" value="1"/>
</dbReference>
<protein>
    <recommendedName>
        <fullName evidence="1">N-acetyltransferase domain-containing protein</fullName>
    </recommendedName>
</protein>
<keyword evidence="3" id="KW-1185">Reference proteome</keyword>
<dbReference type="EMBL" id="AZDA01000046">
    <property type="protein sequence ID" value="KRK39077.1"/>
    <property type="molecule type" value="Genomic_DNA"/>
</dbReference>
<dbReference type="RefSeq" id="WP_057904453.1">
    <property type="nucleotide sequence ID" value="NZ_AZDA01000046.1"/>
</dbReference>
<dbReference type="InterPro" id="IPR016181">
    <property type="entry name" value="Acyl_CoA_acyltransferase"/>
</dbReference>
<evidence type="ECO:0000313" key="2">
    <source>
        <dbReference type="EMBL" id="KRK39077.1"/>
    </source>
</evidence>
<dbReference type="InterPro" id="IPR000182">
    <property type="entry name" value="GNAT_dom"/>
</dbReference>
<reference evidence="2 3" key="1">
    <citation type="journal article" date="2015" name="Genome Announc.">
        <title>Expanding the biotechnology potential of lactobacilli through comparative genomics of 213 strains and associated genera.</title>
        <authorList>
            <person name="Sun Z."/>
            <person name="Harris H.M."/>
            <person name="McCann A."/>
            <person name="Guo C."/>
            <person name="Argimon S."/>
            <person name="Zhang W."/>
            <person name="Yang X."/>
            <person name="Jeffery I.B."/>
            <person name="Cooney J.C."/>
            <person name="Kagawa T.F."/>
            <person name="Liu W."/>
            <person name="Song Y."/>
            <person name="Salvetti E."/>
            <person name="Wrobel A."/>
            <person name="Rasinkangas P."/>
            <person name="Parkhill J."/>
            <person name="Rea M.C."/>
            <person name="O'Sullivan O."/>
            <person name="Ritari J."/>
            <person name="Douillard F.P."/>
            <person name="Paul Ross R."/>
            <person name="Yang R."/>
            <person name="Briner A.E."/>
            <person name="Felis G.E."/>
            <person name="de Vos W.M."/>
            <person name="Barrangou R."/>
            <person name="Klaenhammer T.R."/>
            <person name="Caufield P.W."/>
            <person name="Cui Y."/>
            <person name="Zhang H."/>
            <person name="O'Toole P.W."/>
        </authorList>
    </citation>
    <scope>NUCLEOTIDE SEQUENCE [LARGE SCALE GENOMIC DNA]</scope>
    <source>
        <strain evidence="2 3">DSM 20003</strain>
    </source>
</reference>
<dbReference type="Gene3D" id="3.40.630.30">
    <property type="match status" value="1"/>
</dbReference>
<sequence>MLIKSIPFKNVYMKIEAADLKKISVPALPTGFRYRFFQPGDEQYWAQIETAVGEFETEADALRYFTQAYLINVPALQQRLVFVVNGEDQPVATANAYFIDTPQYGHQEALQWVSVRPDYQKRGLGKAVVSKALALFPALAPDSPVMLHTQTWSYPAILLYHRLGFYIAKTEHLASNSYRNGGVQFVDHPSDFEAAKAVLAQVLTLEQLTALYANAR</sequence>
<accession>A0A0R1GY38</accession>
<dbReference type="SUPFAM" id="SSF55729">
    <property type="entry name" value="Acyl-CoA N-acyltransferases (Nat)"/>
    <property type="match status" value="1"/>
</dbReference>
<dbReference type="AlphaFoldDB" id="A0A0R1GY38"/>
<dbReference type="GO" id="GO:0016747">
    <property type="term" value="F:acyltransferase activity, transferring groups other than amino-acyl groups"/>
    <property type="evidence" value="ECO:0007669"/>
    <property type="project" value="InterPro"/>
</dbReference>
<dbReference type="PATRIC" id="fig|1423726.3.peg.2907"/>
<dbReference type="Pfam" id="PF00583">
    <property type="entry name" value="Acetyltransf_1"/>
    <property type="match status" value="1"/>
</dbReference>
<organism evidence="2 3">
    <name type="scientific">Loigolactobacillus bifermentans DSM 20003</name>
    <dbReference type="NCBI Taxonomy" id="1423726"/>
    <lineage>
        <taxon>Bacteria</taxon>
        <taxon>Bacillati</taxon>
        <taxon>Bacillota</taxon>
        <taxon>Bacilli</taxon>
        <taxon>Lactobacillales</taxon>
        <taxon>Lactobacillaceae</taxon>
        <taxon>Loigolactobacillus</taxon>
    </lineage>
</organism>
<evidence type="ECO:0000313" key="3">
    <source>
        <dbReference type="Proteomes" id="UP000051461"/>
    </source>
</evidence>